<dbReference type="EMBL" id="JAOYFB010000038">
    <property type="protein sequence ID" value="KAK4025666.1"/>
    <property type="molecule type" value="Genomic_DNA"/>
</dbReference>
<dbReference type="Proteomes" id="UP001234178">
    <property type="component" value="Unassembled WGS sequence"/>
</dbReference>
<protein>
    <submittedName>
        <fullName evidence="2">Uncharacterized protein</fullName>
    </submittedName>
</protein>
<sequence>MDANKPADAACAASGVLNKWETEALFKVGGGEKWRKEISGYVSVTVVMFLFLKWATVAVD</sequence>
<keyword evidence="1" id="KW-1133">Transmembrane helix</keyword>
<organism evidence="2 3">
    <name type="scientific">Daphnia magna</name>
    <dbReference type="NCBI Taxonomy" id="35525"/>
    <lineage>
        <taxon>Eukaryota</taxon>
        <taxon>Metazoa</taxon>
        <taxon>Ecdysozoa</taxon>
        <taxon>Arthropoda</taxon>
        <taxon>Crustacea</taxon>
        <taxon>Branchiopoda</taxon>
        <taxon>Diplostraca</taxon>
        <taxon>Cladocera</taxon>
        <taxon>Anomopoda</taxon>
        <taxon>Daphniidae</taxon>
        <taxon>Daphnia</taxon>
    </lineage>
</organism>
<gene>
    <name evidence="2" type="ORF">OUZ56_014719</name>
</gene>
<evidence type="ECO:0000313" key="3">
    <source>
        <dbReference type="Proteomes" id="UP001234178"/>
    </source>
</evidence>
<name>A0ABR0AKM2_9CRUS</name>
<accession>A0ABR0AKM2</accession>
<keyword evidence="1" id="KW-0472">Membrane</keyword>
<proteinExistence type="predicted"/>
<keyword evidence="1" id="KW-0812">Transmembrane</keyword>
<feature type="transmembrane region" description="Helical" evidence="1">
    <location>
        <begin position="38"/>
        <end position="59"/>
    </location>
</feature>
<comment type="caution">
    <text evidence="2">The sequence shown here is derived from an EMBL/GenBank/DDBJ whole genome shotgun (WGS) entry which is preliminary data.</text>
</comment>
<keyword evidence="3" id="KW-1185">Reference proteome</keyword>
<evidence type="ECO:0000313" key="2">
    <source>
        <dbReference type="EMBL" id="KAK4025666.1"/>
    </source>
</evidence>
<evidence type="ECO:0000256" key="1">
    <source>
        <dbReference type="SAM" id="Phobius"/>
    </source>
</evidence>
<reference evidence="2 3" key="1">
    <citation type="journal article" date="2023" name="Nucleic Acids Res.">
        <title>The hologenome of Daphnia magna reveals possible DNA methylation and microbiome-mediated evolution of the host genome.</title>
        <authorList>
            <person name="Chaturvedi A."/>
            <person name="Li X."/>
            <person name="Dhandapani V."/>
            <person name="Marshall H."/>
            <person name="Kissane S."/>
            <person name="Cuenca-Cambronero M."/>
            <person name="Asole G."/>
            <person name="Calvet F."/>
            <person name="Ruiz-Romero M."/>
            <person name="Marangio P."/>
            <person name="Guigo R."/>
            <person name="Rago D."/>
            <person name="Mirbahai L."/>
            <person name="Eastwood N."/>
            <person name="Colbourne J.K."/>
            <person name="Zhou J."/>
            <person name="Mallon E."/>
            <person name="Orsini L."/>
        </authorList>
    </citation>
    <scope>NUCLEOTIDE SEQUENCE [LARGE SCALE GENOMIC DNA]</scope>
    <source>
        <strain evidence="2">LRV0_1</strain>
    </source>
</reference>